<dbReference type="RefSeq" id="WP_344604653.1">
    <property type="nucleotide sequence ID" value="NZ_BAAAHE010000016.1"/>
</dbReference>
<evidence type="ECO:0000256" key="7">
    <source>
        <dbReference type="ARBA" id="ARBA00023136"/>
    </source>
</evidence>
<evidence type="ECO:0000313" key="9">
    <source>
        <dbReference type="EMBL" id="GAA0619394.1"/>
    </source>
</evidence>
<evidence type="ECO:0000256" key="6">
    <source>
        <dbReference type="ARBA" id="ARBA00022989"/>
    </source>
</evidence>
<keyword evidence="6 8" id="KW-1133">Transmembrane helix</keyword>
<dbReference type="Proteomes" id="UP001500957">
    <property type="component" value="Unassembled WGS sequence"/>
</dbReference>
<dbReference type="Pfam" id="PF01594">
    <property type="entry name" value="AI-2E_transport"/>
    <property type="match status" value="1"/>
</dbReference>
<keyword evidence="5 8" id="KW-0812">Transmembrane</keyword>
<comment type="caution">
    <text evidence="9">The sequence shown here is derived from an EMBL/GenBank/DDBJ whole genome shotgun (WGS) entry which is preliminary data.</text>
</comment>
<feature type="transmembrane region" description="Helical" evidence="8">
    <location>
        <begin position="79"/>
        <end position="100"/>
    </location>
</feature>
<organism evidence="9 10">
    <name type="scientific">Sporichthya brevicatena</name>
    <dbReference type="NCBI Taxonomy" id="171442"/>
    <lineage>
        <taxon>Bacteria</taxon>
        <taxon>Bacillati</taxon>
        <taxon>Actinomycetota</taxon>
        <taxon>Actinomycetes</taxon>
        <taxon>Sporichthyales</taxon>
        <taxon>Sporichthyaceae</taxon>
        <taxon>Sporichthya</taxon>
    </lineage>
</organism>
<reference evidence="9 10" key="1">
    <citation type="journal article" date="2019" name="Int. J. Syst. Evol. Microbiol.">
        <title>The Global Catalogue of Microorganisms (GCM) 10K type strain sequencing project: providing services to taxonomists for standard genome sequencing and annotation.</title>
        <authorList>
            <consortium name="The Broad Institute Genomics Platform"/>
            <consortium name="The Broad Institute Genome Sequencing Center for Infectious Disease"/>
            <person name="Wu L."/>
            <person name="Ma J."/>
        </authorList>
    </citation>
    <scope>NUCLEOTIDE SEQUENCE [LARGE SCALE GENOMIC DNA]</scope>
    <source>
        <strain evidence="9 10">JCM 10671</strain>
    </source>
</reference>
<evidence type="ECO:0000256" key="3">
    <source>
        <dbReference type="ARBA" id="ARBA00022448"/>
    </source>
</evidence>
<sequence length="379" mass="40319">MTAPDGSAPVTTPVAGGTSWPPMIYIAKATATVLGVIALALLISEVRSVMASIFLGFFFAAGLEPVIRKMEARGLRRGEAVLILVIGVLTAITLIIWLMIVPAVEQASEFVANIPTLLDDLNERGEGREILGVKLDDPEVQRKIQEQLDKIPEILAASLGTVYGILGGIVTALFGIFSVFALTIYFMMAMPRLHSFAARALRDPEKVEVLDSSLDRIGGYVTGQLIVSLSAGVFAGVVLSVLGVPYSMVLGLAVAFFDAIPQVGATIGAIICTLVALTESWHLALAVFVILVAYQQFENYVLAPRVFSKAVDLSPIAVFIAVLVGAAVGGAIGALTALPVTAALKVVFRYVFREQLGRIDQEAYLGRGVYGDDEREDIP</sequence>
<feature type="transmembrane region" description="Helical" evidence="8">
    <location>
        <begin position="162"/>
        <end position="186"/>
    </location>
</feature>
<feature type="transmembrane region" description="Helical" evidence="8">
    <location>
        <begin position="281"/>
        <end position="297"/>
    </location>
</feature>
<feature type="transmembrane region" description="Helical" evidence="8">
    <location>
        <begin position="252"/>
        <end position="274"/>
    </location>
</feature>
<evidence type="ECO:0000313" key="10">
    <source>
        <dbReference type="Proteomes" id="UP001500957"/>
    </source>
</evidence>
<dbReference type="InterPro" id="IPR002549">
    <property type="entry name" value="AI-2E-like"/>
</dbReference>
<feature type="transmembrane region" description="Helical" evidence="8">
    <location>
        <begin position="225"/>
        <end position="246"/>
    </location>
</feature>
<evidence type="ECO:0000256" key="1">
    <source>
        <dbReference type="ARBA" id="ARBA00004651"/>
    </source>
</evidence>
<proteinExistence type="inferred from homology"/>
<dbReference type="EMBL" id="BAAAHE010000016">
    <property type="protein sequence ID" value="GAA0619394.1"/>
    <property type="molecule type" value="Genomic_DNA"/>
</dbReference>
<dbReference type="PANTHER" id="PTHR21716:SF53">
    <property type="entry name" value="PERMEASE PERM-RELATED"/>
    <property type="match status" value="1"/>
</dbReference>
<comment type="similarity">
    <text evidence="2">Belongs to the autoinducer-2 exporter (AI-2E) (TC 2.A.86) family.</text>
</comment>
<gene>
    <name evidence="9" type="ORF">GCM10009547_22310</name>
</gene>
<name>A0ABN1GTX9_9ACTN</name>
<evidence type="ECO:0000256" key="2">
    <source>
        <dbReference type="ARBA" id="ARBA00009773"/>
    </source>
</evidence>
<feature type="transmembrane region" description="Helical" evidence="8">
    <location>
        <begin position="25"/>
        <end position="43"/>
    </location>
</feature>
<keyword evidence="4" id="KW-1003">Cell membrane</keyword>
<keyword evidence="10" id="KW-1185">Reference proteome</keyword>
<keyword evidence="3" id="KW-0813">Transport</keyword>
<keyword evidence="7 8" id="KW-0472">Membrane</keyword>
<dbReference type="PANTHER" id="PTHR21716">
    <property type="entry name" value="TRANSMEMBRANE PROTEIN"/>
    <property type="match status" value="1"/>
</dbReference>
<accession>A0ABN1GTX9</accession>
<evidence type="ECO:0000256" key="8">
    <source>
        <dbReference type="SAM" id="Phobius"/>
    </source>
</evidence>
<feature type="transmembrane region" description="Helical" evidence="8">
    <location>
        <begin position="49"/>
        <end position="67"/>
    </location>
</feature>
<protein>
    <submittedName>
        <fullName evidence="9">AI-2E family transporter</fullName>
    </submittedName>
</protein>
<evidence type="ECO:0000256" key="4">
    <source>
        <dbReference type="ARBA" id="ARBA00022475"/>
    </source>
</evidence>
<evidence type="ECO:0000256" key="5">
    <source>
        <dbReference type="ARBA" id="ARBA00022692"/>
    </source>
</evidence>
<feature type="transmembrane region" description="Helical" evidence="8">
    <location>
        <begin position="317"/>
        <end position="348"/>
    </location>
</feature>
<comment type="subcellular location">
    <subcellularLocation>
        <location evidence="1">Cell membrane</location>
        <topology evidence="1">Multi-pass membrane protein</topology>
    </subcellularLocation>
</comment>